<dbReference type="RefSeq" id="WP_307596446.1">
    <property type="nucleotide sequence ID" value="NZ_CAXUQE020000001.1"/>
</dbReference>
<sequence>MLTLDQREGRDRLGLWVGGPDANVPPLGLLWQPELAACAYDTISFAGAEKIGERWFYQVWYCEIGGPPRE</sequence>
<organism evidence="1 2">
    <name type="scientific">Variovorax paradoxus</name>
    <dbReference type="NCBI Taxonomy" id="34073"/>
    <lineage>
        <taxon>Bacteria</taxon>
        <taxon>Pseudomonadati</taxon>
        <taxon>Pseudomonadota</taxon>
        <taxon>Betaproteobacteria</taxon>
        <taxon>Burkholderiales</taxon>
        <taxon>Comamonadaceae</taxon>
        <taxon>Variovorax</taxon>
    </lineage>
</organism>
<accession>A0AAW8EPD9</accession>
<proteinExistence type="predicted"/>
<dbReference type="AlphaFoldDB" id="A0AAW8EPD9"/>
<reference evidence="1" key="1">
    <citation type="submission" date="2023-07" db="EMBL/GenBank/DDBJ databases">
        <title>Sorghum-associated microbial communities from plants grown in Nebraska, USA.</title>
        <authorList>
            <person name="Schachtman D."/>
        </authorList>
    </citation>
    <scope>NUCLEOTIDE SEQUENCE</scope>
    <source>
        <strain evidence="1">DS3315</strain>
    </source>
</reference>
<protein>
    <submittedName>
        <fullName evidence="1">Uncharacterized protein</fullName>
    </submittedName>
</protein>
<evidence type="ECO:0000313" key="2">
    <source>
        <dbReference type="Proteomes" id="UP001224845"/>
    </source>
</evidence>
<dbReference type="EMBL" id="JAUSRV010000017">
    <property type="protein sequence ID" value="MDP9974394.1"/>
    <property type="molecule type" value="Genomic_DNA"/>
</dbReference>
<comment type="caution">
    <text evidence="1">The sequence shown here is derived from an EMBL/GenBank/DDBJ whole genome shotgun (WGS) entry which is preliminary data.</text>
</comment>
<name>A0AAW8EPD9_VARPD</name>
<dbReference type="Proteomes" id="UP001224845">
    <property type="component" value="Unassembled WGS sequence"/>
</dbReference>
<evidence type="ECO:0000313" key="1">
    <source>
        <dbReference type="EMBL" id="MDP9974394.1"/>
    </source>
</evidence>
<gene>
    <name evidence="1" type="ORF">J2W39_005661</name>
</gene>